<dbReference type="RefSeq" id="WP_017742047.1">
    <property type="nucleotide sequence ID" value="NZ_KQ976354.1"/>
</dbReference>
<evidence type="ECO:0000313" key="2">
    <source>
        <dbReference type="Proteomes" id="UP000076925"/>
    </source>
</evidence>
<name>A0A139XBH5_9CYAN</name>
<comment type="caution">
    <text evidence="1">The sequence shown here is derived from an EMBL/GenBank/DDBJ whole genome shotgun (WGS) entry which is preliminary data.</text>
</comment>
<organism evidence="1 2">
    <name type="scientific">Scytonema hofmannii PCC 7110</name>
    <dbReference type="NCBI Taxonomy" id="128403"/>
    <lineage>
        <taxon>Bacteria</taxon>
        <taxon>Bacillati</taxon>
        <taxon>Cyanobacteriota</taxon>
        <taxon>Cyanophyceae</taxon>
        <taxon>Nostocales</taxon>
        <taxon>Scytonemataceae</taxon>
        <taxon>Scytonema</taxon>
    </lineage>
</organism>
<sequence length="83" mass="9908">MTRKDSQTEIQKRVELVAQIETLKKAIGWNINDEMNYVKKCFSKASRAFLNLEELQQYLNYLESQFDGEMERQSQNQLNLFEL</sequence>
<gene>
    <name evidence="1" type="ORF">WA1_18745</name>
</gene>
<accession>A0A139XBH5</accession>
<dbReference type="EMBL" id="ANNX02000020">
    <property type="protein sequence ID" value="KYC42041.1"/>
    <property type="molecule type" value="Genomic_DNA"/>
</dbReference>
<reference evidence="1 2" key="1">
    <citation type="journal article" date="2013" name="Genome Biol. Evol.">
        <title>Genomes of Stigonematalean cyanobacteria (subsection V) and the evolution of oxygenic photosynthesis from prokaryotes to plastids.</title>
        <authorList>
            <person name="Dagan T."/>
            <person name="Roettger M."/>
            <person name="Stucken K."/>
            <person name="Landan G."/>
            <person name="Koch R."/>
            <person name="Major P."/>
            <person name="Gould S.B."/>
            <person name="Goremykin V.V."/>
            <person name="Rippka R."/>
            <person name="Tandeau de Marsac N."/>
            <person name="Gugger M."/>
            <person name="Lockhart P.J."/>
            <person name="Allen J.F."/>
            <person name="Brune I."/>
            <person name="Maus I."/>
            <person name="Puhler A."/>
            <person name="Martin W.F."/>
        </authorList>
    </citation>
    <scope>NUCLEOTIDE SEQUENCE [LARGE SCALE GENOMIC DNA]</scope>
    <source>
        <strain evidence="1 2">PCC 7110</strain>
    </source>
</reference>
<proteinExistence type="predicted"/>
<dbReference type="AlphaFoldDB" id="A0A139XBH5"/>
<protein>
    <submittedName>
        <fullName evidence="1">Uncharacterized protein</fullName>
    </submittedName>
</protein>
<evidence type="ECO:0000313" key="1">
    <source>
        <dbReference type="EMBL" id="KYC42041.1"/>
    </source>
</evidence>
<dbReference type="Proteomes" id="UP000076925">
    <property type="component" value="Unassembled WGS sequence"/>
</dbReference>
<keyword evidence="2" id="KW-1185">Reference proteome</keyword>